<dbReference type="EMBL" id="AODM01000066">
    <property type="protein sequence ID" value="EUJ47643.1"/>
    <property type="molecule type" value="Genomic_DNA"/>
</dbReference>
<organism evidence="3 4">
    <name type="scientific">Listeria fleischmannii FSL S10-1203</name>
    <dbReference type="NCBI Taxonomy" id="1265822"/>
    <lineage>
        <taxon>Bacteria</taxon>
        <taxon>Bacillati</taxon>
        <taxon>Bacillota</taxon>
        <taxon>Bacilli</taxon>
        <taxon>Bacillales</taxon>
        <taxon>Listeriaceae</taxon>
        <taxon>Listeria</taxon>
    </lineage>
</organism>
<evidence type="ECO:0000313" key="3">
    <source>
        <dbReference type="EMBL" id="EUJ47643.1"/>
    </source>
</evidence>
<proteinExistence type="predicted"/>
<comment type="caution">
    <text evidence="3">The sequence shown here is derived from an EMBL/GenBank/DDBJ whole genome shotgun (WGS) entry which is preliminary data.</text>
</comment>
<evidence type="ECO:0000259" key="1">
    <source>
        <dbReference type="Pfam" id="PF06605"/>
    </source>
</evidence>
<gene>
    <name evidence="3" type="ORF">MCOL2_18024</name>
</gene>
<dbReference type="Gene3D" id="6.20.110.10">
    <property type="match status" value="1"/>
</dbReference>
<evidence type="ECO:0000313" key="4">
    <source>
        <dbReference type="Proteomes" id="UP000019241"/>
    </source>
</evidence>
<dbReference type="Proteomes" id="UP000019241">
    <property type="component" value="Unassembled WGS sequence"/>
</dbReference>
<name>W7DEP2_9LIST</name>
<dbReference type="AlphaFoldDB" id="W7DEP2"/>
<feature type="domain" description="Tail spike" evidence="1">
    <location>
        <begin position="99"/>
        <end position="337"/>
    </location>
</feature>
<dbReference type="InterPro" id="IPR010572">
    <property type="entry name" value="Tail_dom"/>
</dbReference>
<dbReference type="RefSeq" id="WP_052006888.1">
    <property type="nucleotide sequence ID" value="NZ_AODM01000066.1"/>
</dbReference>
<feature type="domain" description="Prophage endopeptidase tail N-terminal" evidence="2">
    <location>
        <begin position="6"/>
        <end position="90"/>
    </location>
</feature>
<reference evidence="3 4" key="1">
    <citation type="submission" date="2012-12" db="EMBL/GenBank/DDBJ databases">
        <title>Novel taxa of Listeriaceae from agricultural environments in the United States.</title>
        <authorList>
            <person name="den Bakker H.C."/>
            <person name="Allred A."/>
            <person name="Warchocki S."/>
            <person name="Wright E.M."/>
            <person name="Burrell A."/>
            <person name="Nightingale K.K."/>
            <person name="Kephart D."/>
            <person name="Wiedmann M."/>
        </authorList>
    </citation>
    <scope>NUCLEOTIDE SEQUENCE [LARGE SCALE GENOMIC DNA]</scope>
    <source>
        <strain evidence="3 4">FSL S10-1203</strain>
    </source>
</reference>
<dbReference type="Pfam" id="PF18994">
    <property type="entry name" value="Prophage_tailD1"/>
    <property type="match status" value="1"/>
</dbReference>
<protein>
    <submittedName>
        <fullName evidence="3">Uncharacterized protein</fullName>
    </submittedName>
</protein>
<dbReference type="Pfam" id="PF06605">
    <property type="entry name" value="Prophage_tail"/>
    <property type="match status" value="1"/>
</dbReference>
<evidence type="ECO:0000259" key="2">
    <source>
        <dbReference type="Pfam" id="PF18994"/>
    </source>
</evidence>
<sequence length="351" mass="41053">MNGDVWVRDMHGLRQEIIMDVDYSTFQYEYEQNTSRNLQFTVQKTDYNAFSFDLLTTEAFIIYKGQEYVVKSCTHGMTGYIRTKEIVAHHIGFTCIDFVQRDVITGVKVYTIQDMLAHGFKDNHGGFTYKIHGTFAKQKIENLGGMTLMDYLQKAVDAFGAYILADNKTWHIYSEEEFFEPSDYVLRYLYNTDSVKVEEHTDNLKTVVKAFGKPKETTKEVLTDNDYYAVGVYKSREIERYGEREALAVSDERFTNQNELLKWAATQIIDSPEISLEMTYYGTETLNERSKIWFIHEELGYNLWVKVTRFNESHPLTQKPPELGFMSRPRDMLGIQQKLQRSVQESQKKIE</sequence>
<dbReference type="InterPro" id="IPR044051">
    <property type="entry name" value="Prophage_tail_N"/>
</dbReference>
<dbReference type="PATRIC" id="fig|1265822.4.peg.3665"/>
<dbReference type="Gene3D" id="3.55.50.40">
    <property type="match status" value="1"/>
</dbReference>
<accession>W7DEP2</accession>